<name>A0A558AXA2_9STAP</name>
<sequence length="233" mass="27586">MKVDVYGSRLLLINMLNLRFDLNVEINNAFIGTTIDSQVKKAVRVDNSKLNSFTSNYELLEIKTDFHKRLRRFHKFSKSSIIVLDLLHEGKPLIKFEEGVLTKRAVLKRYGYQWSDGKTLSYEEKIININQYVDILVDYLSSYELIILNQSRSPKYELNDDGKRTLKKNIEEINFLNFYTETFEDLLSQKLKKVYIIPEYKSISDLHDGYSKEEEYHAFLNKHIMRIFNSEKC</sequence>
<accession>A0A558AXA2</accession>
<comment type="caution">
    <text evidence="1">The sequence shown here is derived from an EMBL/GenBank/DDBJ whole genome shotgun (WGS) entry which is preliminary data.</text>
</comment>
<evidence type="ECO:0000313" key="1">
    <source>
        <dbReference type="EMBL" id="TVT28881.1"/>
    </source>
</evidence>
<organism evidence="1 2">
    <name type="scientific">Salinicoccus cyprini</name>
    <dbReference type="NCBI Taxonomy" id="2493691"/>
    <lineage>
        <taxon>Bacteria</taxon>
        <taxon>Bacillati</taxon>
        <taxon>Bacillota</taxon>
        <taxon>Bacilli</taxon>
        <taxon>Bacillales</taxon>
        <taxon>Staphylococcaceae</taxon>
        <taxon>Salinicoccus</taxon>
    </lineage>
</organism>
<gene>
    <name evidence="1" type="ORF">FO441_00960</name>
</gene>
<proteinExistence type="predicted"/>
<dbReference type="Proteomes" id="UP000315103">
    <property type="component" value="Unassembled WGS sequence"/>
</dbReference>
<evidence type="ECO:0000313" key="2">
    <source>
        <dbReference type="Proteomes" id="UP000315103"/>
    </source>
</evidence>
<dbReference type="EMBL" id="VMSJ01000001">
    <property type="protein sequence ID" value="TVT28881.1"/>
    <property type="molecule type" value="Genomic_DNA"/>
</dbReference>
<dbReference type="OrthoDB" id="9799672at2"/>
<reference evidence="1 2" key="1">
    <citation type="submission" date="2019-07" db="EMBL/GenBank/DDBJ databases">
        <title>Salinicoccus cyprini sp. nov., isolated from gastro-intestinal tract of mirror carp, Cyprinus carpio var. specularis, collected from Gobind Sagar Reservoir, Himachal Pradesh, India.</title>
        <authorList>
            <person name="Talwar C."/>
            <person name="Singh A.K."/>
            <person name="Lal R."/>
            <person name="Negi R.K."/>
        </authorList>
    </citation>
    <scope>NUCLEOTIDE SEQUENCE [LARGE SCALE GENOMIC DNA]</scope>
    <source>
        <strain evidence="1 2">CT19</strain>
    </source>
</reference>
<protein>
    <submittedName>
        <fullName evidence="1">Uncharacterized protein</fullName>
    </submittedName>
</protein>
<keyword evidence="2" id="KW-1185">Reference proteome</keyword>
<dbReference type="RefSeq" id="WP_145284483.1">
    <property type="nucleotide sequence ID" value="NZ_VMSJ01000001.1"/>
</dbReference>
<dbReference type="AlphaFoldDB" id="A0A558AXA2"/>